<reference evidence="1" key="1">
    <citation type="journal article" date="2016" name="Gigascience">
        <title>De novo construction of an expanded transcriptome assembly for the western tarnished plant bug, Lygus hesperus.</title>
        <authorList>
            <person name="Tassone E.E."/>
            <person name="Geib S.M."/>
            <person name="Hall B."/>
            <person name="Fabrick J.A."/>
            <person name="Brent C.S."/>
            <person name="Hull J.J."/>
        </authorList>
    </citation>
    <scope>NUCLEOTIDE SEQUENCE</scope>
</reference>
<organism evidence="1">
    <name type="scientific">Lygus hesperus</name>
    <name type="common">Western plant bug</name>
    <dbReference type="NCBI Taxonomy" id="30085"/>
    <lineage>
        <taxon>Eukaryota</taxon>
        <taxon>Metazoa</taxon>
        <taxon>Ecdysozoa</taxon>
        <taxon>Arthropoda</taxon>
        <taxon>Hexapoda</taxon>
        <taxon>Insecta</taxon>
        <taxon>Pterygota</taxon>
        <taxon>Neoptera</taxon>
        <taxon>Paraneoptera</taxon>
        <taxon>Hemiptera</taxon>
        <taxon>Heteroptera</taxon>
        <taxon>Panheteroptera</taxon>
        <taxon>Cimicomorpha</taxon>
        <taxon>Miridae</taxon>
        <taxon>Mirini</taxon>
        <taxon>Lygus</taxon>
    </lineage>
</organism>
<evidence type="ECO:0000313" key="1">
    <source>
        <dbReference type="EMBL" id="JAQ10456.1"/>
    </source>
</evidence>
<sequence length="109" mass="11977">MFALRRLTVVAHGVRLQRSYIKTCLTTTTSTITTTSCNAMSIENTFPFADHTSKKPEIMAMLREIVCDALSSSSSSSSKNLITRQQVNTLIMQSLTTQKSASLLDTLSL</sequence>
<gene>
    <name evidence="1" type="ORF">g.6449</name>
</gene>
<accession>A0A146LUU2</accession>
<name>A0A146LUU2_LYGHE</name>
<dbReference type="AlphaFoldDB" id="A0A146LUU2"/>
<proteinExistence type="predicted"/>
<dbReference type="EMBL" id="GDHC01008173">
    <property type="protein sequence ID" value="JAQ10456.1"/>
    <property type="molecule type" value="Transcribed_RNA"/>
</dbReference>
<protein>
    <submittedName>
        <fullName evidence="1">Uncharacterized protein</fullName>
    </submittedName>
</protein>